<dbReference type="Pfam" id="PF03358">
    <property type="entry name" value="FMN_red"/>
    <property type="match status" value="1"/>
</dbReference>
<dbReference type="GO" id="GO:0016491">
    <property type="term" value="F:oxidoreductase activity"/>
    <property type="evidence" value="ECO:0007669"/>
    <property type="project" value="InterPro"/>
</dbReference>
<organism evidence="4 5">
    <name type="scientific">Adonisia turfae CCMR0081</name>
    <dbReference type="NCBI Taxonomy" id="2292702"/>
    <lineage>
        <taxon>Bacteria</taxon>
        <taxon>Bacillati</taxon>
        <taxon>Cyanobacteriota</taxon>
        <taxon>Adonisia</taxon>
        <taxon>Adonisia turfae</taxon>
    </lineage>
</organism>
<feature type="domain" description="NADPH-dependent FMN reductase-like" evidence="3">
    <location>
        <begin position="5"/>
        <end position="104"/>
    </location>
</feature>
<keyword evidence="1" id="KW-0285">Flavoprotein</keyword>
<dbReference type="InterPro" id="IPR005025">
    <property type="entry name" value="FMN_Rdtase-like_dom"/>
</dbReference>
<dbReference type="PANTHER" id="PTHR43278">
    <property type="entry name" value="NAD(P)H-DEPENDENT FMN-CONTAINING OXIDOREDUCTASE YWQN-RELATED"/>
    <property type="match status" value="1"/>
</dbReference>
<protein>
    <recommendedName>
        <fullName evidence="3">NADPH-dependent FMN reductase-like domain-containing protein</fullName>
    </recommendedName>
</protein>
<dbReference type="Gene3D" id="3.40.50.360">
    <property type="match status" value="1"/>
</dbReference>
<evidence type="ECO:0000256" key="1">
    <source>
        <dbReference type="ARBA" id="ARBA00022630"/>
    </source>
</evidence>
<keyword evidence="5" id="KW-1185">Reference proteome</keyword>
<reference evidence="4 5" key="1">
    <citation type="journal article" date="2020" name="Microb. Ecol.">
        <title>Ecogenomics of the Marine Benthic Filamentous Cyanobacterium Adonisia.</title>
        <authorList>
            <person name="Walter J.M."/>
            <person name="Coutinho F.H."/>
            <person name="Leomil L."/>
            <person name="Hargreaves P.I."/>
            <person name="Campeao M.E."/>
            <person name="Vieira V.V."/>
            <person name="Silva B.S."/>
            <person name="Fistarol G.O."/>
            <person name="Salomon P.S."/>
            <person name="Sawabe T."/>
            <person name="Mino S."/>
            <person name="Hosokawa M."/>
            <person name="Miyashita H."/>
            <person name="Maruyama F."/>
            <person name="van Verk M.C."/>
            <person name="Dutilh B.E."/>
            <person name="Thompson C.C."/>
            <person name="Thompson F.L."/>
        </authorList>
    </citation>
    <scope>NUCLEOTIDE SEQUENCE [LARGE SCALE GENOMIC DNA]</scope>
    <source>
        <strain evidence="4 5">CCMR0081</strain>
    </source>
</reference>
<dbReference type="RefSeq" id="WP_163699001.1">
    <property type="nucleotide sequence ID" value="NZ_QXHD01000004.1"/>
</dbReference>
<dbReference type="EMBL" id="QXHD01000004">
    <property type="protein sequence ID" value="NEZ56987.1"/>
    <property type="molecule type" value="Genomic_DNA"/>
</dbReference>
<name>A0A6M0RL55_9CYAN</name>
<dbReference type="PANTHER" id="PTHR43278:SF2">
    <property type="entry name" value="IRON-SULFUR FLAVOPROTEIN"/>
    <property type="match status" value="1"/>
</dbReference>
<accession>A0A6M0RL55</accession>
<comment type="caution">
    <text evidence="4">The sequence shown here is derived from an EMBL/GenBank/DDBJ whole genome shotgun (WGS) entry which is preliminary data.</text>
</comment>
<dbReference type="InterPro" id="IPR029039">
    <property type="entry name" value="Flavoprotein-like_sf"/>
</dbReference>
<evidence type="ECO:0000313" key="4">
    <source>
        <dbReference type="EMBL" id="NEZ56987.1"/>
    </source>
</evidence>
<dbReference type="AlphaFoldDB" id="A0A6M0RL55"/>
<proteinExistence type="predicted"/>
<keyword evidence="2" id="KW-0288">FMN</keyword>
<evidence type="ECO:0000259" key="3">
    <source>
        <dbReference type="Pfam" id="PF03358"/>
    </source>
</evidence>
<evidence type="ECO:0000256" key="2">
    <source>
        <dbReference type="ARBA" id="ARBA00022643"/>
    </source>
</evidence>
<evidence type="ECO:0000313" key="5">
    <source>
        <dbReference type="Proteomes" id="UP000481033"/>
    </source>
</evidence>
<gene>
    <name evidence="4" type="ORF">DXZ20_15120</name>
</gene>
<dbReference type="Proteomes" id="UP000481033">
    <property type="component" value="Unassembled WGS sequence"/>
</dbReference>
<dbReference type="InterPro" id="IPR051796">
    <property type="entry name" value="ISF_SsuE-like"/>
</dbReference>
<sequence>MLNQKIVLLDGSGVGDESLSLILDLLLNELHRSGATVQTFPLRDIKMGTCIGCFGCWVKTPGICLEPDAGRDITQAVIQSDLTILFTPVTFGGYSSEIKKSQDRRIPLVLPDFGIYHGEFHHHPRYSKNPRLVGIGVQHQSNDAEANLFKLLVGRNALNSHAPTYAADVVLSTDAPEDVRQQLQSVLVRNDNLPSSKVVASLMPTVTAGVDTPTLGGPGRALLIIGSPKVKSPSTSGVLGGYVLAQLNQRGWETESLTLRKNLLQGEGQAEFLAAVDRAELILLAFPLYVDSLPFLVMKSLEVMAKHLSTDPPESPKRLFAIANNGFPEAHHNALALAICQRFAIDTGLIWLGGLALGAGEALFGGQPIKGTEREGPPVEHVIQALDITSAALADGQMVPPEAAKLMTKTPIPFMPFSLWRWLFIKLAQRHWRQSAAENQVGEKELFAQPYARVRP</sequence>
<dbReference type="SUPFAM" id="SSF52218">
    <property type="entry name" value="Flavoproteins"/>
    <property type="match status" value="2"/>
</dbReference>